<dbReference type="InterPro" id="IPR020904">
    <property type="entry name" value="Sc_DH/Rdtase_CS"/>
</dbReference>
<evidence type="ECO:0000313" key="3">
    <source>
        <dbReference type="EMBL" id="KAA9157337.1"/>
    </source>
</evidence>
<keyword evidence="4" id="KW-1185">Reference proteome</keyword>
<dbReference type="PANTHER" id="PTHR42760">
    <property type="entry name" value="SHORT-CHAIN DEHYDROGENASES/REDUCTASES FAMILY MEMBER"/>
    <property type="match status" value="1"/>
</dbReference>
<dbReference type="FunFam" id="3.40.50.720:FF:000084">
    <property type="entry name" value="Short-chain dehydrogenase reductase"/>
    <property type="match status" value="1"/>
</dbReference>
<protein>
    <submittedName>
        <fullName evidence="3">SDR family oxidoreductase</fullName>
    </submittedName>
</protein>
<name>A0A5N0UWZ4_9PSEU</name>
<evidence type="ECO:0000256" key="1">
    <source>
        <dbReference type="ARBA" id="ARBA00006484"/>
    </source>
</evidence>
<evidence type="ECO:0000313" key="4">
    <source>
        <dbReference type="Proteomes" id="UP000319769"/>
    </source>
</evidence>
<dbReference type="OrthoDB" id="286404at2"/>
<dbReference type="InterPro" id="IPR036291">
    <property type="entry name" value="NAD(P)-bd_dom_sf"/>
</dbReference>
<dbReference type="Gene3D" id="3.40.50.720">
    <property type="entry name" value="NAD(P)-binding Rossmann-like Domain"/>
    <property type="match status" value="1"/>
</dbReference>
<accession>A0A5N0UWZ4</accession>
<dbReference type="PRINTS" id="PR00081">
    <property type="entry name" value="GDHRDH"/>
</dbReference>
<dbReference type="GO" id="GO:0016616">
    <property type="term" value="F:oxidoreductase activity, acting on the CH-OH group of donors, NAD or NADP as acceptor"/>
    <property type="evidence" value="ECO:0007669"/>
    <property type="project" value="TreeGrafter"/>
</dbReference>
<dbReference type="InterPro" id="IPR002347">
    <property type="entry name" value="SDR_fam"/>
</dbReference>
<gene>
    <name evidence="3" type="ORF">FPZ12_025550</name>
</gene>
<organism evidence="3 4">
    <name type="scientific">Amycolatopsis acidicola</name>
    <dbReference type="NCBI Taxonomy" id="2596893"/>
    <lineage>
        <taxon>Bacteria</taxon>
        <taxon>Bacillati</taxon>
        <taxon>Actinomycetota</taxon>
        <taxon>Actinomycetes</taxon>
        <taxon>Pseudonocardiales</taxon>
        <taxon>Pseudonocardiaceae</taxon>
        <taxon>Amycolatopsis</taxon>
    </lineage>
</organism>
<comment type="caution">
    <text evidence="3">The sequence shown here is derived from an EMBL/GenBank/DDBJ whole genome shotgun (WGS) entry which is preliminary data.</text>
</comment>
<dbReference type="PANTHER" id="PTHR42760:SF133">
    <property type="entry name" value="3-OXOACYL-[ACYL-CARRIER-PROTEIN] REDUCTASE"/>
    <property type="match status" value="1"/>
</dbReference>
<dbReference type="Proteomes" id="UP000319769">
    <property type="component" value="Unassembled WGS sequence"/>
</dbReference>
<evidence type="ECO:0000256" key="2">
    <source>
        <dbReference type="ARBA" id="ARBA00023002"/>
    </source>
</evidence>
<dbReference type="SUPFAM" id="SSF51735">
    <property type="entry name" value="NAD(P)-binding Rossmann-fold domains"/>
    <property type="match status" value="1"/>
</dbReference>
<proteinExistence type="inferred from homology"/>
<dbReference type="RefSeq" id="WP_150980499.1">
    <property type="nucleotide sequence ID" value="NZ_VMNW02000042.1"/>
</dbReference>
<comment type="similarity">
    <text evidence="1">Belongs to the short-chain dehydrogenases/reductases (SDR) family.</text>
</comment>
<sequence length="241" mass="24357">TGAGRGIGAAAARGLSEAGFAVALLDVDGEAASARADEIGGKALGLRCDVSDEASVRSAMAAIVGEWGRIDLLHNNAAVFFGLAGGNDGLLETLDLDTWRRTLDVNLTGTFLCTKYAMPQLIQTGGSVVCTASVAGALTGSTVSAYAASKGGLAGFVRSLALNYGPKGVRANAVCPGAVLTDMSQHIREDPGLRQRVMDTIPVGRIATAEDVANVVVFLASPAAAYLNGVLVPVEGGVVLA</sequence>
<dbReference type="EMBL" id="VMNW02000042">
    <property type="protein sequence ID" value="KAA9157337.1"/>
    <property type="molecule type" value="Genomic_DNA"/>
</dbReference>
<dbReference type="AlphaFoldDB" id="A0A5N0UWZ4"/>
<dbReference type="CDD" id="cd05233">
    <property type="entry name" value="SDR_c"/>
    <property type="match status" value="1"/>
</dbReference>
<dbReference type="PROSITE" id="PS00061">
    <property type="entry name" value="ADH_SHORT"/>
    <property type="match status" value="1"/>
</dbReference>
<feature type="non-terminal residue" evidence="3">
    <location>
        <position position="1"/>
    </location>
</feature>
<keyword evidence="2" id="KW-0560">Oxidoreductase</keyword>
<dbReference type="PRINTS" id="PR00080">
    <property type="entry name" value="SDRFAMILY"/>
</dbReference>
<reference evidence="3" key="1">
    <citation type="submission" date="2019-09" db="EMBL/GenBank/DDBJ databases">
        <authorList>
            <person name="Teo W.F.A."/>
            <person name="Duangmal K."/>
        </authorList>
    </citation>
    <scope>NUCLEOTIDE SEQUENCE [LARGE SCALE GENOMIC DNA]</scope>
    <source>
        <strain evidence="3">K81G1</strain>
    </source>
</reference>
<dbReference type="Pfam" id="PF13561">
    <property type="entry name" value="adh_short_C2"/>
    <property type="match status" value="1"/>
</dbReference>